<reference evidence="1" key="1">
    <citation type="submission" date="2022-09" db="EMBL/GenBank/DDBJ databases">
        <title>Intensive care unit water sources are persistently colonized with multi-drug resistant bacteria and are the site of extensive horizontal gene transfer of antibiotic resistance genes.</title>
        <authorList>
            <person name="Diorio-Toth L."/>
        </authorList>
    </citation>
    <scope>NUCLEOTIDE SEQUENCE</scope>
    <source>
        <strain evidence="1">GD03711</strain>
    </source>
</reference>
<protein>
    <submittedName>
        <fullName evidence="1">Site-specific integrase</fullName>
    </submittedName>
</protein>
<accession>A0AA42R6H1</accession>
<evidence type="ECO:0000313" key="2">
    <source>
        <dbReference type="Proteomes" id="UP001161707"/>
    </source>
</evidence>
<proteinExistence type="predicted"/>
<gene>
    <name evidence="1" type="ORF">N5E88_23665</name>
</gene>
<sequence length="58" mass="6404">RIRSVGANPSFIASQTGHENAKMVYEVYSKWRVGMNADQVGMLNERLQTLLPPGCPQG</sequence>
<organism evidence="1 2">
    <name type="scientific">Enterobacter cloacae</name>
    <dbReference type="NCBI Taxonomy" id="550"/>
    <lineage>
        <taxon>Bacteria</taxon>
        <taxon>Pseudomonadati</taxon>
        <taxon>Pseudomonadota</taxon>
        <taxon>Gammaproteobacteria</taxon>
        <taxon>Enterobacterales</taxon>
        <taxon>Enterobacteriaceae</taxon>
        <taxon>Enterobacter</taxon>
        <taxon>Enterobacter cloacae complex</taxon>
    </lineage>
</organism>
<dbReference type="AlphaFoldDB" id="A0AA42R6H1"/>
<comment type="caution">
    <text evidence="1">The sequence shown here is derived from an EMBL/GenBank/DDBJ whole genome shotgun (WGS) entry which is preliminary data.</text>
</comment>
<name>A0AA42R6H1_ENTCL</name>
<dbReference type="Proteomes" id="UP001161707">
    <property type="component" value="Unassembled WGS sequence"/>
</dbReference>
<dbReference type="EMBL" id="JAOCIY010000114">
    <property type="protein sequence ID" value="MDH1482457.1"/>
    <property type="molecule type" value="Genomic_DNA"/>
</dbReference>
<feature type="non-terminal residue" evidence="1">
    <location>
        <position position="1"/>
    </location>
</feature>
<evidence type="ECO:0000313" key="1">
    <source>
        <dbReference type="EMBL" id="MDH1482457.1"/>
    </source>
</evidence>